<organism evidence="3 4">
    <name type="scientific">Sporothrix bragantina</name>
    <dbReference type="NCBI Taxonomy" id="671064"/>
    <lineage>
        <taxon>Eukaryota</taxon>
        <taxon>Fungi</taxon>
        <taxon>Dikarya</taxon>
        <taxon>Ascomycota</taxon>
        <taxon>Pezizomycotina</taxon>
        <taxon>Sordariomycetes</taxon>
        <taxon>Sordariomycetidae</taxon>
        <taxon>Ophiostomatales</taxon>
        <taxon>Ophiostomataceae</taxon>
        <taxon>Sporothrix</taxon>
    </lineage>
</organism>
<keyword evidence="2" id="KW-0732">Signal</keyword>
<evidence type="ECO:0000256" key="1">
    <source>
        <dbReference type="SAM" id="MobiDB-lite"/>
    </source>
</evidence>
<dbReference type="PANTHER" id="PTHR11362">
    <property type="entry name" value="PHOSPHATIDYLETHANOLAMINE-BINDING PROTEIN"/>
    <property type="match status" value="1"/>
</dbReference>
<comment type="caution">
    <text evidence="3">The sequence shown here is derived from an EMBL/GenBank/DDBJ whole genome shotgun (WGS) entry which is preliminary data.</text>
</comment>
<dbReference type="Proteomes" id="UP001642406">
    <property type="component" value="Unassembled WGS sequence"/>
</dbReference>
<feature type="chain" id="PRO_5046609695" evidence="2">
    <location>
        <begin position="18"/>
        <end position="332"/>
    </location>
</feature>
<dbReference type="Gene3D" id="3.90.280.10">
    <property type="entry name" value="PEBP-like"/>
    <property type="match status" value="1"/>
</dbReference>
<feature type="compositionally biased region" description="Low complexity" evidence="1">
    <location>
        <begin position="237"/>
        <end position="297"/>
    </location>
</feature>
<name>A0ABP0AV29_9PEZI</name>
<evidence type="ECO:0000313" key="4">
    <source>
        <dbReference type="Proteomes" id="UP001642406"/>
    </source>
</evidence>
<dbReference type="Pfam" id="PF01161">
    <property type="entry name" value="PBP"/>
    <property type="match status" value="1"/>
</dbReference>
<keyword evidence="4" id="KW-1185">Reference proteome</keyword>
<proteinExistence type="predicted"/>
<dbReference type="InterPro" id="IPR035810">
    <property type="entry name" value="PEBP_euk"/>
</dbReference>
<dbReference type="PANTHER" id="PTHR11362:SF141">
    <property type="entry name" value="PHOSPHATIDYLETHANOLAMINE-BINDING PROTEIN"/>
    <property type="match status" value="1"/>
</dbReference>
<dbReference type="EMBL" id="CAWUHC010000005">
    <property type="protein sequence ID" value="CAK7211138.1"/>
    <property type="molecule type" value="Genomic_DNA"/>
</dbReference>
<dbReference type="InterPro" id="IPR008914">
    <property type="entry name" value="PEBP"/>
</dbReference>
<evidence type="ECO:0000256" key="2">
    <source>
        <dbReference type="SAM" id="SignalP"/>
    </source>
</evidence>
<evidence type="ECO:0000313" key="3">
    <source>
        <dbReference type="EMBL" id="CAK7211138.1"/>
    </source>
</evidence>
<protein>
    <submittedName>
        <fullName evidence="3">Uncharacterized protein</fullName>
    </submittedName>
</protein>
<dbReference type="SUPFAM" id="SSF49777">
    <property type="entry name" value="PEBP-like"/>
    <property type="match status" value="1"/>
</dbReference>
<gene>
    <name evidence="3" type="ORF">SBRCBS47491_001017</name>
</gene>
<accession>A0ABP0AV29</accession>
<feature type="region of interest" description="Disordered" evidence="1">
    <location>
        <begin position="228"/>
        <end position="297"/>
    </location>
</feature>
<sequence>MVSTITFLAVAASVVSASTPPGFVPAVRTQLVVDYNNTLINGQVVAKDLVTTQPQIGIQQRRTGSSFTVIMVDLDIPTNVTGQTSTLLHWMQMGLSASTQASRIGRVGNARDTSSLSTDFSSVGSAGSAGAGDSTDAVQIAFLLRNVSTQAPAAPYISPNPPARLPLSHTYAQFLVDTTGLTAQSTAMQVLLAAAQTRQGFNVQQVLQQAGLSNKIVAANFFNVTNPGPVQTGNGNGNQQQGSGSTSTAGSTNKNSNGNSGSDSTSGSSSSSTSSGTSTTTDDNSGSGTLSGASSSTTAASGNVVKASMGSLTSVSGAVVVLAGIVATFSAL</sequence>
<reference evidence="3 4" key="1">
    <citation type="submission" date="2024-01" db="EMBL/GenBank/DDBJ databases">
        <authorList>
            <person name="Allen C."/>
            <person name="Tagirdzhanova G."/>
        </authorList>
    </citation>
    <scope>NUCLEOTIDE SEQUENCE [LARGE SCALE GENOMIC DNA]</scope>
</reference>
<feature type="signal peptide" evidence="2">
    <location>
        <begin position="1"/>
        <end position="17"/>
    </location>
</feature>
<dbReference type="InterPro" id="IPR036610">
    <property type="entry name" value="PEBP-like_sf"/>
</dbReference>